<sequence length="289" mass="33791">MDKDVCKRFKDVREWLPDQLASNGKYQINNKQHLNEYCTSGCDSSLDQISAGCLYLLNEFFRDSSAFETAAKGNIYIVQYILIWLSYMLNLIKTQENVSKEDFYNTYIRNGNKYTTNINYIDDYNDYKDLIDTNDYFLSMDMSIISKLYDAFNILCDIYNELDTNDSNCEKYSQKANQFVETYKKIIIDHNITDDNSYLNVVFTLLTYYNNLKKKCEDFPSIPDIENIISEATSSSSIASKLIPILSILVAIAIFLGISYKYSLFGFRKRFQKQKLREKLKNIKNRSLI</sequence>
<keyword evidence="1" id="KW-0812">Transmembrane</keyword>
<evidence type="ECO:0000313" key="2">
    <source>
        <dbReference type="EMBL" id="CDU18696.1"/>
    </source>
</evidence>
<dbReference type="EMBL" id="LM993665">
    <property type="protein sequence ID" value="VTZ79281.1"/>
    <property type="molecule type" value="Genomic_DNA"/>
</dbReference>
<dbReference type="Pfam" id="PF06022">
    <property type="entry name" value="Cir_Bir_Yir"/>
    <property type="match status" value="1"/>
</dbReference>
<dbReference type="AlphaFoldDB" id="A0A077Y7G2"/>
<keyword evidence="1" id="KW-1133">Transmembrane helix</keyword>
<dbReference type="VEuPathDB" id="PlasmoDB:PYYM_1101300"/>
<feature type="transmembrane region" description="Helical" evidence="1">
    <location>
        <begin position="242"/>
        <end position="267"/>
    </location>
</feature>
<keyword evidence="1" id="KW-0472">Membrane</keyword>
<evidence type="ECO:0000313" key="5">
    <source>
        <dbReference type="Proteomes" id="UP000072904"/>
    </source>
</evidence>
<reference evidence="2" key="3">
    <citation type="submission" date="2014-05" db="EMBL/GenBank/DDBJ databases">
        <authorList>
            <person name="Aslett A.Martin."/>
            <person name="De Silva Nishadi"/>
        </authorList>
    </citation>
    <scope>NUCLEOTIDE SEQUENCE</scope>
    <source>
        <strain evidence="2">YM</strain>
    </source>
</reference>
<name>A0A077Y7G2_PLAYE</name>
<dbReference type="VEuPathDB" id="PlasmoDB:PY17X_1100200"/>
<dbReference type="VEuPathDB" id="PlasmoDB:Py17XNL_001105414"/>
<dbReference type="Proteomes" id="UP000072904">
    <property type="component" value="Chromosome 11"/>
</dbReference>
<proteinExistence type="predicted"/>
<evidence type="ECO:0000256" key="1">
    <source>
        <dbReference type="SAM" id="Phobius"/>
    </source>
</evidence>
<dbReference type="OrthoDB" id="373250at2759"/>
<accession>A0A077Y7G2</accession>
<reference evidence="3" key="4">
    <citation type="submission" date="2019-05" db="EMBL/GenBank/DDBJ databases">
        <authorList>
            <consortium name="Pathogen Informatics"/>
        </authorList>
    </citation>
    <scope>NUCLEOTIDE SEQUENCE</scope>
    <source>
        <strain evidence="3">17X</strain>
    </source>
</reference>
<evidence type="ECO:0000313" key="3">
    <source>
        <dbReference type="EMBL" id="VTZ79281.1"/>
    </source>
</evidence>
<dbReference type="Proteomes" id="UP000072874">
    <property type="component" value="Chromosome 11"/>
</dbReference>
<gene>
    <name evidence="3" type="ORF">PY17X_1100200</name>
    <name evidence="2" type="ORF">PYYM_1101300</name>
</gene>
<dbReference type="InterPro" id="IPR006477">
    <property type="entry name" value="Yir_bir_cir"/>
</dbReference>
<reference evidence="3" key="2">
    <citation type="submission" date="2014-05" db="EMBL/GenBank/DDBJ databases">
        <authorList>
            <person name="Aslett M.A."/>
            <person name="De Silva N."/>
        </authorList>
    </citation>
    <scope>NUCLEOTIDE SEQUENCE</scope>
    <source>
        <strain evidence="3">17X</strain>
    </source>
</reference>
<dbReference type="RefSeq" id="XP_022812318.1">
    <property type="nucleotide sequence ID" value="XM_022956403.1"/>
</dbReference>
<evidence type="ECO:0000313" key="4">
    <source>
        <dbReference type="Proteomes" id="UP000072874"/>
    </source>
</evidence>
<dbReference type="GeneID" id="34859948"/>
<reference evidence="4 5" key="1">
    <citation type="journal article" date="2014" name="BMC Biol.">
        <title>A comprehensive evaluation of rodent malaria parasite genomes and gene expression.</title>
        <authorList>
            <person name="Otto T.D."/>
            <person name="Bohme U."/>
            <person name="Jackson A.P."/>
            <person name="Hunt M."/>
            <person name="Franke-Fayard B."/>
            <person name="Hoeijmakers W.A."/>
            <person name="Religa A.A."/>
            <person name="Robertson L."/>
            <person name="Sanders M."/>
            <person name="Ogun S.A."/>
            <person name="Cunningham D."/>
            <person name="Erhart A."/>
            <person name="Billker O."/>
            <person name="Khan S.M."/>
            <person name="Stunnenberg H.G."/>
            <person name="Langhorne J."/>
            <person name="Holder A.A."/>
            <person name="Waters A.P."/>
            <person name="Newbold C.I."/>
            <person name="Pain A."/>
            <person name="Berriman M."/>
            <person name="Janse C.J."/>
        </authorList>
    </citation>
    <scope>NUCLEOTIDE SEQUENCE [LARGE SCALE GENOMIC DNA]</scope>
    <source>
        <strain evidence="3 4">17X</strain>
        <strain evidence="2 5">YM</strain>
    </source>
</reference>
<dbReference type="EMBL" id="LK934639">
    <property type="protein sequence ID" value="CDU18696.1"/>
    <property type="molecule type" value="Genomic_DNA"/>
</dbReference>
<dbReference type="VEuPathDB" id="PlasmoDB:PY06302"/>
<organism evidence="2 5">
    <name type="scientific">Plasmodium yoelii</name>
    <dbReference type="NCBI Taxonomy" id="5861"/>
    <lineage>
        <taxon>Eukaryota</taxon>
        <taxon>Sar</taxon>
        <taxon>Alveolata</taxon>
        <taxon>Apicomplexa</taxon>
        <taxon>Aconoidasida</taxon>
        <taxon>Haemosporida</taxon>
        <taxon>Plasmodiidae</taxon>
        <taxon>Plasmodium</taxon>
        <taxon>Plasmodium (Vinckeia)</taxon>
    </lineage>
</organism>
<protein>
    <submittedName>
        <fullName evidence="3">PIR protein</fullName>
    </submittedName>
    <submittedName>
        <fullName evidence="2">YIR protein</fullName>
    </submittedName>
</protein>
<dbReference type="KEGG" id="pyo:PY17X_1100200"/>
<dbReference type="NCBIfam" id="TIGR01590">
    <property type="entry name" value="yir-bir-cir_Pla"/>
    <property type="match status" value="1"/>
</dbReference>